<dbReference type="EC" id="2.7.1.25" evidence="1 5"/>
<dbReference type="GO" id="GO:0070814">
    <property type="term" value="P:hydrogen sulfide biosynthetic process"/>
    <property type="evidence" value="ECO:0007669"/>
    <property type="project" value="UniProtKB-UniRule"/>
</dbReference>
<evidence type="ECO:0000259" key="7">
    <source>
        <dbReference type="Pfam" id="PF01583"/>
    </source>
</evidence>
<dbReference type="GO" id="GO:0019379">
    <property type="term" value="P:sulfate assimilation, phosphoadenylyl sulfate reduction by phosphoadenylyl-sulfate reductase (thioredoxin)"/>
    <property type="evidence" value="ECO:0007669"/>
    <property type="project" value="TreeGrafter"/>
</dbReference>
<comment type="pathway">
    <text evidence="5 6">Sulfur metabolism; hydrogen sulfide biosynthesis; sulfite from sulfate: step 2/3.</text>
</comment>
<dbReference type="STRING" id="644295.Metev_1147"/>
<keyword evidence="2 5" id="KW-0808">Transferase</keyword>
<protein>
    <recommendedName>
        <fullName evidence="1 5">Adenylyl-sulfate kinase</fullName>
        <ecNumber evidence="1 5">2.7.1.25</ecNumber>
    </recommendedName>
    <alternativeName>
        <fullName evidence="5">APS kinase</fullName>
    </alternativeName>
    <alternativeName>
        <fullName evidence="5">ATP adenosine-5'-phosphosulfate 3'-phosphotransferase</fullName>
    </alternativeName>
    <alternativeName>
        <fullName evidence="5">Adenosine-5'-phosphosulfate kinase</fullName>
    </alternativeName>
</protein>
<dbReference type="UniPathway" id="UPA00140">
    <property type="reaction ID" value="UER00205"/>
</dbReference>
<organism evidence="8 9">
    <name type="scientific">Methanohalobium evestigatum (strain ATCC BAA-1072 / DSM 3721 / NBRC 107634 / OCM 161 / Z-7303)</name>
    <dbReference type="NCBI Taxonomy" id="644295"/>
    <lineage>
        <taxon>Archaea</taxon>
        <taxon>Methanobacteriati</taxon>
        <taxon>Methanobacteriota</taxon>
        <taxon>Stenosarchaea group</taxon>
        <taxon>Methanomicrobia</taxon>
        <taxon>Methanosarcinales</taxon>
        <taxon>Methanosarcinaceae</taxon>
        <taxon>Methanohalobium</taxon>
    </lineage>
</organism>
<keyword evidence="9" id="KW-1185">Reference proteome</keyword>
<gene>
    <name evidence="5" type="primary">cysC</name>
    <name evidence="8" type="ordered locus">Metev_1147</name>
</gene>
<dbReference type="PANTHER" id="PTHR42700">
    <property type="entry name" value="SULFATE ADENYLYLTRANSFERASE"/>
    <property type="match status" value="1"/>
</dbReference>
<dbReference type="OrthoDB" id="28808at2157"/>
<dbReference type="GeneID" id="9346780"/>
<dbReference type="GO" id="GO:0004781">
    <property type="term" value="F:sulfate adenylyltransferase (ATP) activity"/>
    <property type="evidence" value="ECO:0007669"/>
    <property type="project" value="TreeGrafter"/>
</dbReference>
<feature type="binding site" evidence="5">
    <location>
        <begin position="16"/>
        <end position="23"/>
    </location>
    <ligand>
        <name>ATP</name>
        <dbReference type="ChEBI" id="CHEBI:30616"/>
    </ligand>
</feature>
<dbReference type="EMBL" id="CP002069">
    <property type="protein sequence ID" value="ADI74029.1"/>
    <property type="molecule type" value="Genomic_DNA"/>
</dbReference>
<comment type="function">
    <text evidence="5 6">Catalyzes the synthesis of activated sulfate.</text>
</comment>
<keyword evidence="4 5" id="KW-0067">ATP-binding</keyword>
<dbReference type="PANTHER" id="PTHR42700:SF1">
    <property type="entry name" value="SULFATE ADENYLYLTRANSFERASE"/>
    <property type="match status" value="1"/>
</dbReference>
<keyword evidence="5 6" id="KW-0418">Kinase</keyword>
<evidence type="ECO:0000256" key="5">
    <source>
        <dbReference type="HAMAP-Rule" id="MF_00065"/>
    </source>
</evidence>
<feature type="domain" description="APS kinase" evidence="7">
    <location>
        <begin position="9"/>
        <end position="156"/>
    </location>
</feature>
<dbReference type="GO" id="GO:0010134">
    <property type="term" value="P:sulfate assimilation via adenylyl sulfate reduction"/>
    <property type="evidence" value="ECO:0007669"/>
    <property type="project" value="TreeGrafter"/>
</dbReference>
<dbReference type="InterPro" id="IPR002891">
    <property type="entry name" value="APS"/>
</dbReference>
<evidence type="ECO:0000313" key="9">
    <source>
        <dbReference type="Proteomes" id="UP000000391"/>
    </source>
</evidence>
<keyword evidence="3 5" id="KW-0547">Nucleotide-binding</keyword>
<dbReference type="KEGG" id="mev:Metev_1147"/>
<dbReference type="RefSeq" id="WP_013194596.1">
    <property type="nucleotide sequence ID" value="NC_014253.1"/>
</dbReference>
<keyword evidence="5" id="KW-0597">Phosphoprotein</keyword>
<dbReference type="GO" id="GO:0005737">
    <property type="term" value="C:cytoplasm"/>
    <property type="evidence" value="ECO:0007669"/>
    <property type="project" value="TreeGrafter"/>
</dbReference>
<name>D7E981_METEZ</name>
<evidence type="ECO:0000256" key="3">
    <source>
        <dbReference type="ARBA" id="ARBA00022741"/>
    </source>
</evidence>
<comment type="catalytic activity">
    <reaction evidence="5 6">
        <text>adenosine 5'-phosphosulfate + ATP = 3'-phosphoadenylyl sulfate + ADP + H(+)</text>
        <dbReference type="Rhea" id="RHEA:24152"/>
        <dbReference type="ChEBI" id="CHEBI:15378"/>
        <dbReference type="ChEBI" id="CHEBI:30616"/>
        <dbReference type="ChEBI" id="CHEBI:58243"/>
        <dbReference type="ChEBI" id="CHEBI:58339"/>
        <dbReference type="ChEBI" id="CHEBI:456216"/>
        <dbReference type="EC" id="2.7.1.25"/>
    </reaction>
</comment>
<feature type="active site" description="Phosphoserine intermediate" evidence="5">
    <location>
        <position position="90"/>
    </location>
</feature>
<dbReference type="GO" id="GO:0004020">
    <property type="term" value="F:adenylylsulfate kinase activity"/>
    <property type="evidence" value="ECO:0007669"/>
    <property type="project" value="UniProtKB-UniRule"/>
</dbReference>
<dbReference type="InterPro" id="IPR059117">
    <property type="entry name" value="APS_kinase_dom"/>
</dbReference>
<reference evidence="8 9" key="1">
    <citation type="submission" date="2010-06" db="EMBL/GenBank/DDBJ databases">
        <title>Complete sequence chromosome of Methanohalobium evestigatum Z-7303.</title>
        <authorList>
            <consortium name="US DOE Joint Genome Institute"/>
            <person name="Lucas S."/>
            <person name="Copeland A."/>
            <person name="Lapidus A."/>
            <person name="Cheng J.-F."/>
            <person name="Bruce D."/>
            <person name="Goodwin L."/>
            <person name="Pitluck S."/>
            <person name="Saunders E."/>
            <person name="Detter J.C."/>
            <person name="Han C."/>
            <person name="Tapia R."/>
            <person name="Land M."/>
            <person name="Hauser L."/>
            <person name="Kyrpides N."/>
            <person name="Mikhailova N."/>
            <person name="Sieprawska-Lupa M."/>
            <person name="Whitman W.B."/>
            <person name="Anderson I."/>
            <person name="Woyke T."/>
        </authorList>
    </citation>
    <scope>NUCLEOTIDE SEQUENCE [LARGE SCALE GENOMIC DNA]</scope>
    <source>
        <strain evidence="9">ATCC BAA-1072 / DSM 3721 / NBRC 107634 / OCM 161 / Z-7303</strain>
    </source>
</reference>
<dbReference type="InterPro" id="IPR050512">
    <property type="entry name" value="Sulf_AdTrans/APS_kinase"/>
</dbReference>
<dbReference type="GO" id="GO:0005524">
    <property type="term" value="F:ATP binding"/>
    <property type="evidence" value="ECO:0007669"/>
    <property type="project" value="UniProtKB-UniRule"/>
</dbReference>
<dbReference type="Gene3D" id="3.40.50.300">
    <property type="entry name" value="P-loop containing nucleotide triphosphate hydrolases"/>
    <property type="match status" value="1"/>
</dbReference>
<evidence type="ECO:0000256" key="6">
    <source>
        <dbReference type="RuleBase" id="RU004347"/>
    </source>
</evidence>
<evidence type="ECO:0000313" key="8">
    <source>
        <dbReference type="EMBL" id="ADI74029.1"/>
    </source>
</evidence>
<dbReference type="NCBIfam" id="TIGR00455">
    <property type="entry name" value="apsK"/>
    <property type="match status" value="1"/>
</dbReference>
<evidence type="ECO:0000256" key="2">
    <source>
        <dbReference type="ARBA" id="ARBA00022679"/>
    </source>
</evidence>
<dbReference type="AlphaFoldDB" id="D7E981"/>
<proteinExistence type="inferred from homology"/>
<dbReference type="InterPro" id="IPR027417">
    <property type="entry name" value="P-loop_NTPase"/>
</dbReference>
<accession>D7E981</accession>
<dbReference type="HOGENOM" id="CLU_046932_2_1_2"/>
<dbReference type="Proteomes" id="UP000000391">
    <property type="component" value="Chromosome"/>
</dbReference>
<sequence>MNNGNSNNGFVVWLTGLPGTGKSTISAELTKIFQEKGFCTETMDGDEIRKGLSADLGFTKEDRQEHARRVAFVSKLLARNGVAVNVALISPYRSFREHARNEIENFVEVYVKTPLEVCMERDPKGLYAKAQQGEITDLTGYQDTYEEPLNPEVVIDTCDTTPEGAAETIVSKLDELGYFSN</sequence>
<dbReference type="SUPFAM" id="SSF52540">
    <property type="entry name" value="P-loop containing nucleoside triphosphate hydrolases"/>
    <property type="match status" value="1"/>
</dbReference>
<dbReference type="CDD" id="cd02027">
    <property type="entry name" value="APSK"/>
    <property type="match status" value="1"/>
</dbReference>
<evidence type="ECO:0000256" key="4">
    <source>
        <dbReference type="ARBA" id="ARBA00022840"/>
    </source>
</evidence>
<comment type="similarity">
    <text evidence="5 6">Belongs to the APS kinase family.</text>
</comment>
<evidence type="ECO:0000256" key="1">
    <source>
        <dbReference type="ARBA" id="ARBA00012121"/>
    </source>
</evidence>
<dbReference type="NCBIfam" id="NF003013">
    <property type="entry name" value="PRK03846.1"/>
    <property type="match status" value="1"/>
</dbReference>
<dbReference type="HAMAP" id="MF_00065">
    <property type="entry name" value="Adenylyl_sulf_kinase"/>
    <property type="match status" value="1"/>
</dbReference>
<dbReference type="Pfam" id="PF01583">
    <property type="entry name" value="APS_kinase"/>
    <property type="match status" value="1"/>
</dbReference>